<dbReference type="EMBL" id="LNRQ01000004">
    <property type="protein sequence ID" value="KZM97976.1"/>
    <property type="molecule type" value="Genomic_DNA"/>
</dbReference>
<dbReference type="Gramene" id="KZM97976">
    <property type="protein sequence ID" value="KZM97976"/>
    <property type="gene ID" value="DCAR_014662"/>
</dbReference>
<reference evidence="3" key="2">
    <citation type="submission" date="2022-03" db="EMBL/GenBank/DDBJ databases">
        <title>Draft title - Genomic analysis of global carrot germplasm unveils the trajectory of domestication and the origin of high carotenoid orange carrot.</title>
        <authorList>
            <person name="Iorizzo M."/>
            <person name="Ellison S."/>
            <person name="Senalik D."/>
            <person name="Macko-Podgorni A."/>
            <person name="Grzebelus D."/>
            <person name="Bostan H."/>
            <person name="Rolling W."/>
            <person name="Curaba J."/>
            <person name="Simon P."/>
        </authorList>
    </citation>
    <scope>NUCLEOTIDE SEQUENCE</scope>
    <source>
        <tissue evidence="3">Leaf</tissue>
    </source>
</reference>
<gene>
    <name evidence="2" type="ORF">DCAR_014662</name>
    <name evidence="3" type="ORF">DCAR_0416242</name>
</gene>
<feature type="transmembrane region" description="Helical" evidence="1">
    <location>
        <begin position="20"/>
        <end position="38"/>
    </location>
</feature>
<dbReference type="EMBL" id="CP093346">
    <property type="protein sequence ID" value="WOG96904.1"/>
    <property type="molecule type" value="Genomic_DNA"/>
</dbReference>
<reference evidence="2" key="1">
    <citation type="journal article" date="2016" name="Nat. Genet.">
        <title>A high-quality carrot genome assembly provides new insights into carotenoid accumulation and asterid genome evolution.</title>
        <authorList>
            <person name="Iorizzo M."/>
            <person name="Ellison S."/>
            <person name="Senalik D."/>
            <person name="Zeng P."/>
            <person name="Satapoomin P."/>
            <person name="Huang J."/>
            <person name="Bowman M."/>
            <person name="Iovene M."/>
            <person name="Sanseverino W."/>
            <person name="Cavagnaro P."/>
            <person name="Yildiz M."/>
            <person name="Macko-Podgorni A."/>
            <person name="Moranska E."/>
            <person name="Grzebelus E."/>
            <person name="Grzebelus D."/>
            <person name="Ashrafi H."/>
            <person name="Zheng Z."/>
            <person name="Cheng S."/>
            <person name="Spooner D."/>
            <person name="Van Deynze A."/>
            <person name="Simon P."/>
        </authorList>
    </citation>
    <scope>NUCLEOTIDE SEQUENCE [LARGE SCALE GENOMIC DNA]</scope>
    <source>
        <tissue evidence="2">Leaf</tissue>
    </source>
</reference>
<accession>A0A165XAH0</accession>
<evidence type="ECO:0008006" key="5">
    <source>
        <dbReference type="Google" id="ProtNLM"/>
    </source>
</evidence>
<keyword evidence="1" id="KW-0472">Membrane</keyword>
<dbReference type="Proteomes" id="UP000077755">
    <property type="component" value="Chromosome 4"/>
</dbReference>
<sequence length="57" mass="6353">MYGVSPSKSSLLKRIRPQDLQSAAIWGTAALGGAIYLVQPFDWVRKTFFEKPEPEGN</sequence>
<protein>
    <recommendedName>
        <fullName evidence="5">Ubiquinol-cytochrome c reductase complex 6.7 kDa protein</fullName>
    </recommendedName>
</protein>
<keyword evidence="4" id="KW-1185">Reference proteome</keyword>
<dbReference type="STRING" id="79200.A0A165XAH0"/>
<keyword evidence="1" id="KW-1133">Transmembrane helix</keyword>
<evidence type="ECO:0000313" key="2">
    <source>
        <dbReference type="EMBL" id="KZM97976.1"/>
    </source>
</evidence>
<dbReference type="AlphaFoldDB" id="A0A165XAH0"/>
<dbReference type="OMA" id="RPQPTDI"/>
<name>A0A165XAH0_DAUCS</name>
<evidence type="ECO:0000256" key="1">
    <source>
        <dbReference type="SAM" id="Phobius"/>
    </source>
</evidence>
<organism evidence="2">
    <name type="scientific">Daucus carota subsp. sativus</name>
    <name type="common">Carrot</name>
    <dbReference type="NCBI Taxonomy" id="79200"/>
    <lineage>
        <taxon>Eukaryota</taxon>
        <taxon>Viridiplantae</taxon>
        <taxon>Streptophyta</taxon>
        <taxon>Embryophyta</taxon>
        <taxon>Tracheophyta</taxon>
        <taxon>Spermatophyta</taxon>
        <taxon>Magnoliopsida</taxon>
        <taxon>eudicotyledons</taxon>
        <taxon>Gunneridae</taxon>
        <taxon>Pentapetalae</taxon>
        <taxon>asterids</taxon>
        <taxon>campanulids</taxon>
        <taxon>Apiales</taxon>
        <taxon>Apiaceae</taxon>
        <taxon>Apioideae</taxon>
        <taxon>Scandiceae</taxon>
        <taxon>Daucinae</taxon>
        <taxon>Daucus</taxon>
        <taxon>Daucus sect. Daucus</taxon>
    </lineage>
</organism>
<evidence type="ECO:0000313" key="3">
    <source>
        <dbReference type="EMBL" id="WOG96904.1"/>
    </source>
</evidence>
<keyword evidence="1" id="KW-0812">Transmembrane</keyword>
<evidence type="ECO:0000313" key="4">
    <source>
        <dbReference type="Proteomes" id="UP000077755"/>
    </source>
</evidence>
<proteinExistence type="predicted"/>